<keyword evidence="1" id="KW-0812">Transmembrane</keyword>
<protein>
    <submittedName>
        <fullName evidence="2">Uncharacterized protein</fullName>
    </submittedName>
</protein>
<evidence type="ECO:0000313" key="3">
    <source>
        <dbReference type="Proteomes" id="UP000228689"/>
    </source>
</evidence>
<keyword evidence="1" id="KW-1133">Transmembrane helix</keyword>
<accession>A0A2M7REJ7</accession>
<dbReference type="EMBL" id="PFMC01000032">
    <property type="protein sequence ID" value="PIY95185.1"/>
    <property type="molecule type" value="Genomic_DNA"/>
</dbReference>
<organism evidence="2 3">
    <name type="scientific">Candidatus Komeilibacteria bacterium CG_4_10_14_0_8_um_filter_37_78</name>
    <dbReference type="NCBI Taxonomy" id="1974471"/>
    <lineage>
        <taxon>Bacteria</taxon>
        <taxon>Candidatus Komeiliibacteriota</taxon>
    </lineage>
</organism>
<sequence>MISSHCKQKVQKRRKSMRKTFYVRFIYPHRWLDVALSFVLMSITMPLVCFSLFVEKFNDPNNETIALQYLFFICVIIMVYYLIFRLKRQKRDHFLQRSDWQE</sequence>
<name>A0A2M7REJ7_9BACT</name>
<reference evidence="3" key="1">
    <citation type="submission" date="2017-09" db="EMBL/GenBank/DDBJ databases">
        <title>Depth-based differentiation of microbial function through sediment-hosted aquifers and enrichment of novel symbionts in the deep terrestrial subsurface.</title>
        <authorList>
            <person name="Probst A.J."/>
            <person name="Ladd B."/>
            <person name="Jarett J.K."/>
            <person name="Geller-Mcgrath D.E."/>
            <person name="Sieber C.M.K."/>
            <person name="Emerson J.B."/>
            <person name="Anantharaman K."/>
            <person name="Thomas B.C."/>
            <person name="Malmstrom R."/>
            <person name="Stieglmeier M."/>
            <person name="Klingl A."/>
            <person name="Woyke T."/>
            <person name="Ryan C.M."/>
            <person name="Banfield J.F."/>
        </authorList>
    </citation>
    <scope>NUCLEOTIDE SEQUENCE [LARGE SCALE GENOMIC DNA]</scope>
</reference>
<feature type="transmembrane region" description="Helical" evidence="1">
    <location>
        <begin position="21"/>
        <end position="54"/>
    </location>
</feature>
<dbReference type="Proteomes" id="UP000228689">
    <property type="component" value="Unassembled WGS sequence"/>
</dbReference>
<comment type="caution">
    <text evidence="2">The sequence shown here is derived from an EMBL/GenBank/DDBJ whole genome shotgun (WGS) entry which is preliminary data.</text>
</comment>
<gene>
    <name evidence="2" type="ORF">COY67_01275</name>
</gene>
<proteinExistence type="predicted"/>
<evidence type="ECO:0000313" key="2">
    <source>
        <dbReference type="EMBL" id="PIY95185.1"/>
    </source>
</evidence>
<dbReference type="AlphaFoldDB" id="A0A2M7REJ7"/>
<evidence type="ECO:0000256" key="1">
    <source>
        <dbReference type="SAM" id="Phobius"/>
    </source>
</evidence>
<keyword evidence="1" id="KW-0472">Membrane</keyword>
<feature type="transmembrane region" description="Helical" evidence="1">
    <location>
        <begin position="66"/>
        <end position="84"/>
    </location>
</feature>